<keyword evidence="4" id="KW-0906">Nuclear pore complex</keyword>
<evidence type="ECO:0000256" key="4">
    <source>
        <dbReference type="RuleBase" id="RU364035"/>
    </source>
</evidence>
<dbReference type="GO" id="GO:0006606">
    <property type="term" value="P:protein import into nucleus"/>
    <property type="evidence" value="ECO:0007669"/>
    <property type="project" value="TreeGrafter"/>
</dbReference>
<dbReference type="GO" id="GO:0017056">
    <property type="term" value="F:structural constituent of nuclear pore"/>
    <property type="evidence" value="ECO:0007669"/>
    <property type="project" value="InterPro"/>
</dbReference>
<keyword evidence="4" id="KW-0813">Transport</keyword>
<evidence type="ECO:0000256" key="2">
    <source>
        <dbReference type="ARBA" id="ARBA00010186"/>
    </source>
</evidence>
<keyword evidence="4" id="KW-0653">Protein transport</keyword>
<dbReference type="AlphaFoldDB" id="A0A9W8H724"/>
<dbReference type="Pfam" id="PF04097">
    <property type="entry name" value="Nic96"/>
    <property type="match status" value="1"/>
</dbReference>
<dbReference type="EMBL" id="JANBUL010000300">
    <property type="protein sequence ID" value="KAJ2777296.1"/>
    <property type="molecule type" value="Genomic_DNA"/>
</dbReference>
<dbReference type="PANTHER" id="PTHR11225">
    <property type="entry name" value="NUCLEAR PORE COMPLEX PROTEIN NUP93 NUCLEOPORIN NUP93 DEAD EYE PROTEIN"/>
    <property type="match status" value="1"/>
</dbReference>
<comment type="similarity">
    <text evidence="2 4">Belongs to the nucleoporin interacting component (NIC) family.</text>
</comment>
<keyword evidence="6" id="KW-1185">Reference proteome</keyword>
<gene>
    <name evidence="5" type="primary">NIC96</name>
    <name evidence="5" type="ORF">H4R18_005224</name>
</gene>
<comment type="subcellular location">
    <subcellularLocation>
        <location evidence="1">Nucleus envelope</location>
    </subcellularLocation>
    <subcellularLocation>
        <location evidence="4">Nucleus</location>
        <location evidence="4">Nuclear pore complex</location>
    </subcellularLocation>
</comment>
<dbReference type="GO" id="GO:0016973">
    <property type="term" value="P:poly(A)+ mRNA export from nucleus"/>
    <property type="evidence" value="ECO:0007669"/>
    <property type="project" value="TreeGrafter"/>
</dbReference>
<reference evidence="5" key="1">
    <citation type="submission" date="2022-07" db="EMBL/GenBank/DDBJ databases">
        <title>Phylogenomic reconstructions and comparative analyses of Kickxellomycotina fungi.</title>
        <authorList>
            <person name="Reynolds N.K."/>
            <person name="Stajich J.E."/>
            <person name="Barry K."/>
            <person name="Grigoriev I.V."/>
            <person name="Crous P."/>
            <person name="Smith M.E."/>
        </authorList>
    </citation>
    <scope>NUCLEOTIDE SEQUENCE</scope>
    <source>
        <strain evidence="5">NBRC 105414</strain>
    </source>
</reference>
<keyword evidence="4" id="KW-0472">Membrane</keyword>
<dbReference type="GO" id="GO:0005643">
    <property type="term" value="C:nuclear pore"/>
    <property type="evidence" value="ECO:0007669"/>
    <property type="project" value="UniProtKB-SubCell"/>
</dbReference>
<comment type="caution">
    <text evidence="5">The sequence shown here is derived from an EMBL/GenBank/DDBJ whole genome shotgun (WGS) entry which is preliminary data.</text>
</comment>
<evidence type="ECO:0000256" key="3">
    <source>
        <dbReference type="ARBA" id="ARBA00023242"/>
    </source>
</evidence>
<organism evidence="5 6">
    <name type="scientific">Coemansia javaensis</name>
    <dbReference type="NCBI Taxonomy" id="2761396"/>
    <lineage>
        <taxon>Eukaryota</taxon>
        <taxon>Fungi</taxon>
        <taxon>Fungi incertae sedis</taxon>
        <taxon>Zoopagomycota</taxon>
        <taxon>Kickxellomycotina</taxon>
        <taxon>Kickxellomycetes</taxon>
        <taxon>Kickxellales</taxon>
        <taxon>Kickxellaceae</taxon>
        <taxon>Coemansia</taxon>
    </lineage>
</organism>
<dbReference type="OrthoDB" id="203824at2759"/>
<dbReference type="PANTHER" id="PTHR11225:SF4">
    <property type="entry name" value="NUCLEAR PORE COMPLEX PROTEIN NUP93"/>
    <property type="match status" value="1"/>
</dbReference>
<evidence type="ECO:0000313" key="5">
    <source>
        <dbReference type="EMBL" id="KAJ2777296.1"/>
    </source>
</evidence>
<keyword evidence="4" id="KW-0509">mRNA transport</keyword>
<protein>
    <recommendedName>
        <fullName evidence="4">Nuclear pore protein</fullName>
    </recommendedName>
</protein>
<accession>A0A9W8H724</accession>
<evidence type="ECO:0000313" key="6">
    <source>
        <dbReference type="Proteomes" id="UP001140217"/>
    </source>
</evidence>
<dbReference type="Proteomes" id="UP001140217">
    <property type="component" value="Unassembled WGS sequence"/>
</dbReference>
<dbReference type="InterPro" id="IPR007231">
    <property type="entry name" value="Nucleoporin_int_Nup93/Nic96"/>
</dbReference>
<evidence type="ECO:0000256" key="1">
    <source>
        <dbReference type="ARBA" id="ARBA00004259"/>
    </source>
</evidence>
<proteinExistence type="inferred from homology"/>
<sequence length="902" mass="96799">MAQGLSLSSLLEESRRLTTHLALAEIPAVQRGLDLLESESRKLVARAVRDGHGGSSTGAAAAVMDPRAQALLAGSGVDAERLLGAGAGAAAAAAVVSAFEQLQPGQDADVESFLGQQHEQAIVGAIEDRALATVRDADRAAHRHMLAVWEDAQRRLFDELGHHHHHHHHHAVADGALALMDPAREPLAFALRGQTAAGARVLQPRVERYAQVVRALNDARLAATTAAPSSRAPAFDLLAALERATADSSQELKSKQIAQAWRLLGHYARAAAAEAANGGSDAALVAGACAHLEEAFGEHVERTVAQYPHDASVGGVPSVHRRVQGYLAVQFGRLGRVPAFLEVFNGEAIWAHMYVLYRCGHRAELLQYALDMEDIITDSDPGFVAHLKAFFSEQSPALLLRGEAAVPVAASSLEDPYKAALYRVLGRGSVPRKAAAEVVHTTEDYLWSSLVLVRDAAAIAAATGHPRATLAGVQALILKYGAAHFDPHGANPLLYFRVLLLCGLLEPAVDHLLQADRFQIEAVHVAVLLAHSGLLRVTTATTDTATDGASFASFLVPDADDGDGGGSLRQRLDFYRMVVHYARALPEPAADDAVNYLLLLTLPGLGAGAGADSAAARRTQCQQALVRLLYERRDYAHFLGDIQSDGTRRRGYLERLAPLAGLATGDQFSRAIVRRLADRSRDEGRLADTVLLYNLAERYNAVLAVLCRQLGEVLYLRGSGNGATTAAADLSSPADAPLLVLGPDDVEGVARAVLDHYRQREHIARALDPRAVATCTTLLQLLAFLNSHRRMAYEEALATLQATQLLPLDADVARAAEHAERVAALDESITRNFSFILLAAMDTLARLYAGLAESPFVDAVKQASMLLLRRKARALMVFAGMLQFRMPSDTYAKLNRIEVSMS</sequence>
<name>A0A9W8H724_9FUNG</name>
<keyword evidence="3 4" id="KW-0539">Nucleus</keyword>
<keyword evidence="4" id="KW-0811">Translocation</keyword>